<accession>A0ABP7BIH9</accession>
<keyword evidence="2" id="KW-1185">Reference proteome</keyword>
<evidence type="ECO:0000313" key="2">
    <source>
        <dbReference type="Proteomes" id="UP001410795"/>
    </source>
</evidence>
<comment type="caution">
    <text evidence="1">The sequence shown here is derived from an EMBL/GenBank/DDBJ whole genome shotgun (WGS) entry which is preliminary data.</text>
</comment>
<dbReference type="RefSeq" id="WP_221859004.1">
    <property type="nucleotide sequence ID" value="NZ_BAAAYV010000009.1"/>
</dbReference>
<sequence>MNTRSEPSLGDLVNDLQSTLHELTALAGELQSAAAQRTPVTVSDASQSVTVTLDAAGAVEGIELDEGWRDALGEDLLGDAVRFTYVLATTRQMEQWATALPAEDPGSPSPAAAAAPPVTLGDPTTPRAHAAMDELRDLARRAHAEVDAFDAEMSARGKRESATRSPDATVTVVRTGSSISRIVLDPRWLQRATDGAIERALVDALRSSGSDDPAENGFDDERFPGLQEARNLTGDPRALMRRMGVIL</sequence>
<protein>
    <recommendedName>
        <fullName evidence="3">YbaB/EbfC family DNA-binding protein</fullName>
    </recommendedName>
</protein>
<gene>
    <name evidence="1" type="ORF">GCM10022202_20310</name>
</gene>
<dbReference type="EMBL" id="BAAAYV010000009">
    <property type="protein sequence ID" value="GAA3659506.1"/>
    <property type="molecule type" value="Genomic_DNA"/>
</dbReference>
<name>A0ABP7BIH9_9MICO</name>
<dbReference type="Proteomes" id="UP001410795">
    <property type="component" value="Unassembled WGS sequence"/>
</dbReference>
<organism evidence="1 2">
    <name type="scientific">Microbacterium marinilacus</name>
    <dbReference type="NCBI Taxonomy" id="415209"/>
    <lineage>
        <taxon>Bacteria</taxon>
        <taxon>Bacillati</taxon>
        <taxon>Actinomycetota</taxon>
        <taxon>Actinomycetes</taxon>
        <taxon>Micrococcales</taxon>
        <taxon>Microbacteriaceae</taxon>
        <taxon>Microbacterium</taxon>
    </lineage>
</organism>
<evidence type="ECO:0000313" key="1">
    <source>
        <dbReference type="EMBL" id="GAA3659506.1"/>
    </source>
</evidence>
<reference evidence="2" key="1">
    <citation type="journal article" date="2019" name="Int. J. Syst. Evol. Microbiol.">
        <title>The Global Catalogue of Microorganisms (GCM) 10K type strain sequencing project: providing services to taxonomists for standard genome sequencing and annotation.</title>
        <authorList>
            <consortium name="The Broad Institute Genomics Platform"/>
            <consortium name="The Broad Institute Genome Sequencing Center for Infectious Disease"/>
            <person name="Wu L."/>
            <person name="Ma J."/>
        </authorList>
    </citation>
    <scope>NUCLEOTIDE SEQUENCE [LARGE SCALE GENOMIC DNA]</scope>
    <source>
        <strain evidence="2">JCM 16546</strain>
    </source>
</reference>
<proteinExistence type="predicted"/>
<evidence type="ECO:0008006" key="3">
    <source>
        <dbReference type="Google" id="ProtNLM"/>
    </source>
</evidence>